<dbReference type="GO" id="GO:0005874">
    <property type="term" value="C:microtubule"/>
    <property type="evidence" value="ECO:0007669"/>
    <property type="project" value="UniProtKB-KW"/>
</dbReference>
<dbReference type="GO" id="GO:0005200">
    <property type="term" value="F:structural constituent of cytoskeleton"/>
    <property type="evidence" value="ECO:0007669"/>
    <property type="project" value="InterPro"/>
</dbReference>
<name>X6PBR2_RETFI</name>
<evidence type="ECO:0000256" key="6">
    <source>
        <dbReference type="ARBA" id="ARBA00023134"/>
    </source>
</evidence>
<sequence>MLNLELLLTVQAFVSFFLLLFVNLKEMREVLTIEVGQACIQLGKAICEQYCAEQGIDNTGKRKENSGKKDSFKVVFEETVSGEFVPYDIAVDLEPNVTDDVKNGPFAAISHTELLVHGKEDAANNFARGHYTISKLIIDKVNDQLRKLVDNCDNLMGFFIGHSVGGGTDSGLGALTLDRLAVDYRKKPKIDFDIYTSPNLSTCVVELYNALLSTHWLLDHAEVSLLLDNEAIHGICQKKIENCQTRRTKLEQIDFEDLNEFQTNLATFPRLHFMTAGMSTIIPKVDLSTAKRCQKITDTVVLSQRTGL</sequence>
<dbReference type="InterPro" id="IPR036525">
    <property type="entry name" value="Tubulin/FtsZ_GTPase_sf"/>
</dbReference>
<dbReference type="GO" id="GO:0007017">
    <property type="term" value="P:microtubule-based process"/>
    <property type="evidence" value="ECO:0007669"/>
    <property type="project" value="InterPro"/>
</dbReference>
<dbReference type="Pfam" id="PF00091">
    <property type="entry name" value="Tubulin"/>
    <property type="match status" value="1"/>
</dbReference>
<organism evidence="9 10">
    <name type="scientific">Reticulomyxa filosa</name>
    <dbReference type="NCBI Taxonomy" id="46433"/>
    <lineage>
        <taxon>Eukaryota</taxon>
        <taxon>Sar</taxon>
        <taxon>Rhizaria</taxon>
        <taxon>Retaria</taxon>
        <taxon>Foraminifera</taxon>
        <taxon>Monothalamids</taxon>
        <taxon>Reticulomyxidae</taxon>
        <taxon>Reticulomyxa</taxon>
    </lineage>
</organism>
<dbReference type="SUPFAM" id="SSF52490">
    <property type="entry name" value="Tubulin nucleotide-binding domain-like"/>
    <property type="match status" value="1"/>
</dbReference>
<dbReference type="InterPro" id="IPR000217">
    <property type="entry name" value="Tubulin"/>
</dbReference>
<keyword evidence="3" id="KW-0493">Microtubule</keyword>
<evidence type="ECO:0000313" key="10">
    <source>
        <dbReference type="Proteomes" id="UP000023152"/>
    </source>
</evidence>
<protein>
    <submittedName>
        <fullName evidence="9">Tubulin alpha chain</fullName>
    </submittedName>
</protein>
<proteinExistence type="inferred from homology"/>
<dbReference type="OrthoDB" id="1662883at2759"/>
<dbReference type="Proteomes" id="UP000023152">
    <property type="component" value="Unassembled WGS sequence"/>
</dbReference>
<dbReference type="AlphaFoldDB" id="X6PBR2"/>
<dbReference type="PANTHER" id="PTHR11588">
    <property type="entry name" value="TUBULIN"/>
    <property type="match status" value="1"/>
</dbReference>
<dbReference type="EMBL" id="ASPP01001556">
    <property type="protein sequence ID" value="ETO35494.1"/>
    <property type="molecule type" value="Genomic_DNA"/>
</dbReference>
<keyword evidence="5" id="KW-0378">Hydrolase</keyword>
<evidence type="ECO:0000256" key="7">
    <source>
        <dbReference type="ARBA" id="ARBA00049117"/>
    </source>
</evidence>
<feature type="domain" description="Tubulin/FtsZ GTPase" evidence="8">
    <location>
        <begin position="72"/>
        <end position="270"/>
    </location>
</feature>
<dbReference type="GO" id="GO:0016787">
    <property type="term" value="F:hydrolase activity"/>
    <property type="evidence" value="ECO:0007669"/>
    <property type="project" value="UniProtKB-KW"/>
</dbReference>
<evidence type="ECO:0000259" key="8">
    <source>
        <dbReference type="SMART" id="SM00864"/>
    </source>
</evidence>
<evidence type="ECO:0000256" key="2">
    <source>
        <dbReference type="ARBA" id="ARBA00022490"/>
    </source>
</evidence>
<keyword evidence="6" id="KW-0342">GTP-binding</keyword>
<dbReference type="PRINTS" id="PR01161">
    <property type="entry name" value="TUBULIN"/>
</dbReference>
<dbReference type="InterPro" id="IPR002452">
    <property type="entry name" value="Alpha_tubulin"/>
</dbReference>
<keyword evidence="2" id="KW-0963">Cytoplasm</keyword>
<keyword evidence="4" id="KW-0547">Nucleotide-binding</keyword>
<reference evidence="9 10" key="1">
    <citation type="journal article" date="2013" name="Curr. Biol.">
        <title>The Genome of the Foraminiferan Reticulomyxa filosa.</title>
        <authorList>
            <person name="Glockner G."/>
            <person name="Hulsmann N."/>
            <person name="Schleicher M."/>
            <person name="Noegel A.A."/>
            <person name="Eichinger L."/>
            <person name="Gallinger C."/>
            <person name="Pawlowski J."/>
            <person name="Sierra R."/>
            <person name="Euteneuer U."/>
            <person name="Pillet L."/>
            <person name="Moustafa A."/>
            <person name="Platzer M."/>
            <person name="Groth M."/>
            <person name="Szafranski K."/>
            <person name="Schliwa M."/>
        </authorList>
    </citation>
    <scope>NUCLEOTIDE SEQUENCE [LARGE SCALE GENOMIC DNA]</scope>
</reference>
<evidence type="ECO:0000256" key="3">
    <source>
        <dbReference type="ARBA" id="ARBA00022701"/>
    </source>
</evidence>
<dbReference type="GO" id="GO:0005525">
    <property type="term" value="F:GTP binding"/>
    <property type="evidence" value="ECO:0007669"/>
    <property type="project" value="UniProtKB-KW"/>
</dbReference>
<comment type="caution">
    <text evidence="9">The sequence shown here is derived from an EMBL/GenBank/DDBJ whole genome shotgun (WGS) entry which is preliminary data.</text>
</comment>
<dbReference type="PRINTS" id="PR01162">
    <property type="entry name" value="ALPHATUBULIN"/>
</dbReference>
<accession>X6PBR2</accession>
<evidence type="ECO:0000256" key="5">
    <source>
        <dbReference type="ARBA" id="ARBA00022801"/>
    </source>
</evidence>
<keyword evidence="10" id="KW-1185">Reference proteome</keyword>
<comment type="catalytic activity">
    <reaction evidence="7">
        <text>GTP + H2O = GDP + phosphate + H(+)</text>
        <dbReference type="Rhea" id="RHEA:19669"/>
        <dbReference type="ChEBI" id="CHEBI:15377"/>
        <dbReference type="ChEBI" id="CHEBI:15378"/>
        <dbReference type="ChEBI" id="CHEBI:37565"/>
        <dbReference type="ChEBI" id="CHEBI:43474"/>
        <dbReference type="ChEBI" id="CHEBI:58189"/>
    </reaction>
    <physiologicalReaction direction="left-to-right" evidence="7">
        <dbReference type="Rhea" id="RHEA:19670"/>
    </physiologicalReaction>
</comment>
<evidence type="ECO:0000256" key="1">
    <source>
        <dbReference type="ARBA" id="ARBA00009636"/>
    </source>
</evidence>
<dbReference type="Gene3D" id="3.40.50.1440">
    <property type="entry name" value="Tubulin/FtsZ, GTPase domain"/>
    <property type="match status" value="1"/>
</dbReference>
<gene>
    <name evidence="9" type="ORF">RFI_01568</name>
</gene>
<dbReference type="SMART" id="SM00864">
    <property type="entry name" value="Tubulin"/>
    <property type="match status" value="1"/>
</dbReference>
<comment type="similarity">
    <text evidence="1">Belongs to the tubulin family.</text>
</comment>
<dbReference type="InterPro" id="IPR003008">
    <property type="entry name" value="Tubulin_FtsZ_GTPase"/>
</dbReference>
<evidence type="ECO:0000256" key="4">
    <source>
        <dbReference type="ARBA" id="ARBA00022741"/>
    </source>
</evidence>
<evidence type="ECO:0000313" key="9">
    <source>
        <dbReference type="EMBL" id="ETO35494.1"/>
    </source>
</evidence>